<evidence type="ECO:0000313" key="1">
    <source>
        <dbReference type="Proteomes" id="UP000887562"/>
    </source>
</evidence>
<dbReference type="Proteomes" id="UP000887562">
    <property type="component" value="Unplaced"/>
</dbReference>
<name>A0A915EY55_9CEST</name>
<proteinExistence type="predicted"/>
<evidence type="ECO:0000313" key="2">
    <source>
        <dbReference type="WBParaSite" id="maker-E.canG7_contigs_8836-snap-gene-0.19-mRNA-1"/>
    </source>
</evidence>
<keyword evidence="1" id="KW-1185">Reference proteome</keyword>
<sequence>KYLHGDPKLDFFALPTNTTFVYHSQTLCPSNIDKATEQHFERMKFSCKQTHPCTFEGVDCTLMKSMMDFKTPCYHTPENLCMKVVKFTPNTLKIFDSEYKRIVRKQRVVLAGYDCFLCVIELSSILRHNSKIKAELRAIMTNLSSDQTFGLLIDKDVKRKEESRTNFFLDFVQKLGFVNDSPLMSAPMNWGLWCLQGGIAELTNSRDILTGVCQDVIRRRMQARGPQLAARSREVPDFPKWFRITAS</sequence>
<dbReference type="AlphaFoldDB" id="A0A915EY55"/>
<dbReference type="WBParaSite" id="maker-E.canG7_contigs_8836-snap-gene-0.19-mRNA-1">
    <property type="protein sequence ID" value="maker-E.canG7_contigs_8836-snap-gene-0.19-mRNA-1"/>
    <property type="gene ID" value="EcG7_07696"/>
</dbReference>
<reference evidence="2" key="1">
    <citation type="submission" date="2022-11" db="UniProtKB">
        <authorList>
            <consortium name="WormBaseParasite"/>
        </authorList>
    </citation>
    <scope>IDENTIFICATION</scope>
</reference>
<protein>
    <submittedName>
        <fullName evidence="2">Secreted protein</fullName>
    </submittedName>
</protein>
<organism evidence="1 2">
    <name type="scientific">Echinococcus canadensis</name>
    <dbReference type="NCBI Taxonomy" id="519352"/>
    <lineage>
        <taxon>Eukaryota</taxon>
        <taxon>Metazoa</taxon>
        <taxon>Spiralia</taxon>
        <taxon>Lophotrochozoa</taxon>
        <taxon>Platyhelminthes</taxon>
        <taxon>Cestoda</taxon>
        <taxon>Eucestoda</taxon>
        <taxon>Cyclophyllidea</taxon>
        <taxon>Taeniidae</taxon>
        <taxon>Echinococcus</taxon>
        <taxon>Echinococcus canadensis group</taxon>
    </lineage>
</organism>
<accession>A0A915EY55</accession>